<accession>A0ABR1IQX1</accession>
<organism evidence="3 4">
    <name type="scientific">Marasmiellus scandens</name>
    <dbReference type="NCBI Taxonomy" id="2682957"/>
    <lineage>
        <taxon>Eukaryota</taxon>
        <taxon>Fungi</taxon>
        <taxon>Dikarya</taxon>
        <taxon>Basidiomycota</taxon>
        <taxon>Agaricomycotina</taxon>
        <taxon>Agaricomycetes</taxon>
        <taxon>Agaricomycetidae</taxon>
        <taxon>Agaricales</taxon>
        <taxon>Marasmiineae</taxon>
        <taxon>Omphalotaceae</taxon>
        <taxon>Marasmiellus</taxon>
    </lineage>
</organism>
<dbReference type="InterPro" id="IPR005162">
    <property type="entry name" value="Retrotrans_gag_dom"/>
</dbReference>
<evidence type="ECO:0000313" key="4">
    <source>
        <dbReference type="Proteomes" id="UP001498398"/>
    </source>
</evidence>
<feature type="region of interest" description="Disordered" evidence="1">
    <location>
        <begin position="227"/>
        <end position="247"/>
    </location>
</feature>
<evidence type="ECO:0000313" key="3">
    <source>
        <dbReference type="EMBL" id="KAK7438872.1"/>
    </source>
</evidence>
<sequence>MSTLLADGPPKLWYCTICLSEPHLLDSFTDFISRFKEHFGNSNLAYNTNNKLKKLVQTGSAAAYASQFSELLVHVNWTEETKIDMFYNGLEASTKDLISNTKCENRPKKYVDYTKFTIDCDNHVHEREQEHKDNSKRSVGNGSSSSLPKSGKSTTTSSSTSDSSSNSLPQGEPMQIDATKNSKPQGKLTNTEQKHRIDNGLCLYCSKYSKTTDTCPNCSPQAIKRMEEHKANSTKTSPSAGKDTPVPVLAVDDRPIASGLITQEVISQICVGSHNEVIPLSTGYNAKMPRWGILMKFSGFQRISPEFTTNAPSGNSVFWLQIPYEFP</sequence>
<dbReference type="PANTHER" id="PTHR15503">
    <property type="entry name" value="LDOC1 RELATED"/>
    <property type="match status" value="1"/>
</dbReference>
<feature type="compositionally biased region" description="Basic and acidic residues" evidence="1">
    <location>
        <begin position="127"/>
        <end position="136"/>
    </location>
</feature>
<protein>
    <recommendedName>
        <fullName evidence="2">Retrotransposon gag domain-containing protein</fullName>
    </recommendedName>
</protein>
<feature type="region of interest" description="Disordered" evidence="1">
    <location>
        <begin position="127"/>
        <end position="192"/>
    </location>
</feature>
<dbReference type="Pfam" id="PF03732">
    <property type="entry name" value="Retrotrans_gag"/>
    <property type="match status" value="1"/>
</dbReference>
<evidence type="ECO:0000256" key="1">
    <source>
        <dbReference type="SAM" id="MobiDB-lite"/>
    </source>
</evidence>
<keyword evidence="4" id="KW-1185">Reference proteome</keyword>
<dbReference type="InterPro" id="IPR032567">
    <property type="entry name" value="RTL1-rel"/>
</dbReference>
<dbReference type="Proteomes" id="UP001498398">
    <property type="component" value="Unassembled WGS sequence"/>
</dbReference>
<gene>
    <name evidence="3" type="ORF">VKT23_017799</name>
</gene>
<reference evidence="3 4" key="1">
    <citation type="submission" date="2024-01" db="EMBL/GenBank/DDBJ databases">
        <title>A draft genome for the cacao thread blight pathogen Marasmiellus scandens.</title>
        <authorList>
            <person name="Baruah I.K."/>
            <person name="Leung J."/>
            <person name="Bukari Y."/>
            <person name="Amoako-Attah I."/>
            <person name="Meinhardt L.W."/>
            <person name="Bailey B.A."/>
            <person name="Cohen S.P."/>
        </authorList>
    </citation>
    <scope>NUCLEOTIDE SEQUENCE [LARGE SCALE GENOMIC DNA]</scope>
    <source>
        <strain evidence="3 4">GH-19</strain>
    </source>
</reference>
<feature type="compositionally biased region" description="Low complexity" evidence="1">
    <location>
        <begin position="137"/>
        <end position="167"/>
    </location>
</feature>
<feature type="compositionally biased region" description="Polar residues" evidence="1">
    <location>
        <begin position="178"/>
        <end position="191"/>
    </location>
</feature>
<feature type="domain" description="Retrotransposon gag" evidence="2">
    <location>
        <begin position="6"/>
        <end position="91"/>
    </location>
</feature>
<dbReference type="PANTHER" id="PTHR15503:SF22">
    <property type="entry name" value="TRANSPOSON TY3-I GAG POLYPROTEIN"/>
    <property type="match status" value="1"/>
</dbReference>
<proteinExistence type="predicted"/>
<comment type="caution">
    <text evidence="3">The sequence shown here is derived from an EMBL/GenBank/DDBJ whole genome shotgun (WGS) entry which is preliminary data.</text>
</comment>
<evidence type="ECO:0000259" key="2">
    <source>
        <dbReference type="Pfam" id="PF03732"/>
    </source>
</evidence>
<name>A0ABR1IQX1_9AGAR</name>
<dbReference type="EMBL" id="JBANRG010000076">
    <property type="protein sequence ID" value="KAK7438872.1"/>
    <property type="molecule type" value="Genomic_DNA"/>
</dbReference>